<proteinExistence type="predicted"/>
<gene>
    <name evidence="1" type="ORF">RM423_19455</name>
</gene>
<name>A0ABU2JF10_9ACTN</name>
<sequence>MSVVLITGAATGIGNLTARALATAGHTVFASMRGIDARNAAHAQELLDIAERDGVDLRVVELDVTSQESADAAVRTVLRATGELDVVVQNAGHLYVGYVEAFTAEDVTHLFDVNAVGAHRVNRAALPHMRERRSGTLVYVGSTTTVVVPPFLGPYVASKFAFDALAMVTAYEVSQFGIETTIVMPGAFTKGTEHFPNASHASDDGVTRAYAGLDELVARNEAATTAMFRPDADADPVTVADEITRILALPVGAKPARSVVDFLDSGVEEVNAVFRHAQEQFVTRLGFEQLLTVTR</sequence>
<dbReference type="Gene3D" id="3.40.50.720">
    <property type="entry name" value="NAD(P)-binding Rossmann-like Domain"/>
    <property type="match status" value="1"/>
</dbReference>
<dbReference type="PANTHER" id="PTHR43976:SF9">
    <property type="entry name" value="OXIDOREDUCTASE"/>
    <property type="match status" value="1"/>
</dbReference>
<comment type="caution">
    <text evidence="1">The sequence shown here is derived from an EMBL/GenBank/DDBJ whole genome shotgun (WGS) entry which is preliminary data.</text>
</comment>
<dbReference type="InterPro" id="IPR002347">
    <property type="entry name" value="SDR_fam"/>
</dbReference>
<dbReference type="PANTHER" id="PTHR43976">
    <property type="entry name" value="SHORT CHAIN DEHYDROGENASE"/>
    <property type="match status" value="1"/>
</dbReference>
<dbReference type="SUPFAM" id="SSF51735">
    <property type="entry name" value="NAD(P)-binding Rossmann-fold domains"/>
    <property type="match status" value="1"/>
</dbReference>
<dbReference type="PRINTS" id="PR00081">
    <property type="entry name" value="GDHRDH"/>
</dbReference>
<dbReference type="RefSeq" id="WP_311424707.1">
    <property type="nucleotide sequence ID" value="NZ_JAVREH010000043.1"/>
</dbReference>
<dbReference type="Pfam" id="PF00106">
    <property type="entry name" value="adh_short"/>
    <property type="match status" value="1"/>
</dbReference>
<keyword evidence="1" id="KW-0560">Oxidoreductase</keyword>
<evidence type="ECO:0000313" key="1">
    <source>
        <dbReference type="EMBL" id="MDT0263561.1"/>
    </source>
</evidence>
<accession>A0ABU2JF10</accession>
<evidence type="ECO:0000313" key="2">
    <source>
        <dbReference type="Proteomes" id="UP001183176"/>
    </source>
</evidence>
<dbReference type="InterPro" id="IPR036291">
    <property type="entry name" value="NAD(P)-bd_dom_sf"/>
</dbReference>
<dbReference type="GO" id="GO:0016491">
    <property type="term" value="F:oxidoreductase activity"/>
    <property type="evidence" value="ECO:0007669"/>
    <property type="project" value="UniProtKB-KW"/>
</dbReference>
<protein>
    <submittedName>
        <fullName evidence="1">SDR family oxidoreductase</fullName>
        <ecNumber evidence="1">1.1.-.-</ecNumber>
    </submittedName>
</protein>
<dbReference type="Proteomes" id="UP001183176">
    <property type="component" value="Unassembled WGS sequence"/>
</dbReference>
<dbReference type="EC" id="1.1.-.-" evidence="1"/>
<dbReference type="InterPro" id="IPR051911">
    <property type="entry name" value="SDR_oxidoreductase"/>
</dbReference>
<dbReference type="EMBL" id="JAVREH010000043">
    <property type="protein sequence ID" value="MDT0263561.1"/>
    <property type="molecule type" value="Genomic_DNA"/>
</dbReference>
<dbReference type="CDD" id="cd05374">
    <property type="entry name" value="17beta-HSD-like_SDR_c"/>
    <property type="match status" value="1"/>
</dbReference>
<reference evidence="2" key="1">
    <citation type="submission" date="2023-07" db="EMBL/GenBank/DDBJ databases">
        <title>30 novel species of actinomycetes from the DSMZ collection.</title>
        <authorList>
            <person name="Nouioui I."/>
        </authorList>
    </citation>
    <scope>NUCLEOTIDE SEQUENCE [LARGE SCALE GENOMIC DNA]</scope>
    <source>
        <strain evidence="2">DSM 44399</strain>
    </source>
</reference>
<organism evidence="1 2">
    <name type="scientific">Jatrophihabitans lederbergiae</name>
    <dbReference type="NCBI Taxonomy" id="3075547"/>
    <lineage>
        <taxon>Bacteria</taxon>
        <taxon>Bacillati</taxon>
        <taxon>Actinomycetota</taxon>
        <taxon>Actinomycetes</taxon>
        <taxon>Jatrophihabitantales</taxon>
        <taxon>Jatrophihabitantaceae</taxon>
        <taxon>Jatrophihabitans</taxon>
    </lineage>
</organism>
<keyword evidence="2" id="KW-1185">Reference proteome</keyword>